<proteinExistence type="evidence at transcript level"/>
<dbReference type="EMBL" id="GADI01006944">
    <property type="protein sequence ID" value="JAA66864.1"/>
    <property type="molecule type" value="mRNA"/>
</dbReference>
<evidence type="ECO:0000313" key="1">
    <source>
        <dbReference type="EMBL" id="JAA66864.1"/>
    </source>
</evidence>
<name>A0A0K8R8R7_IXORI</name>
<dbReference type="AlphaFoldDB" id="A0A0K8R8R7"/>
<accession>A0A0K8R8R7</accession>
<organism evidence="1">
    <name type="scientific">Ixodes ricinus</name>
    <name type="common">Common tick</name>
    <name type="synonym">Acarus ricinus</name>
    <dbReference type="NCBI Taxonomy" id="34613"/>
    <lineage>
        <taxon>Eukaryota</taxon>
        <taxon>Metazoa</taxon>
        <taxon>Ecdysozoa</taxon>
        <taxon>Arthropoda</taxon>
        <taxon>Chelicerata</taxon>
        <taxon>Arachnida</taxon>
        <taxon>Acari</taxon>
        <taxon>Parasitiformes</taxon>
        <taxon>Ixodida</taxon>
        <taxon>Ixodoidea</taxon>
        <taxon>Ixodidae</taxon>
        <taxon>Ixodinae</taxon>
        <taxon>Ixodes</taxon>
    </lineage>
</organism>
<protein>
    <submittedName>
        <fullName evidence="1">Uncharacterized protein</fullName>
    </submittedName>
</protein>
<reference evidence="1" key="1">
    <citation type="submission" date="2012-12" db="EMBL/GenBank/DDBJ databases">
        <title>Identification and characterization of a phenylalanine ammonia-lyase gene family in Isatis indigotica Fort.</title>
        <authorList>
            <person name="Liu Q."/>
            <person name="Chen J."/>
            <person name="Zhou X."/>
            <person name="Di P."/>
            <person name="Xiao Y."/>
            <person name="Xuan H."/>
            <person name="Zhang L."/>
            <person name="Chen W."/>
        </authorList>
    </citation>
    <scope>NUCLEOTIDE SEQUENCE</scope>
    <source>
        <tissue evidence="1">Salivary gland</tissue>
    </source>
</reference>
<sequence length="74" mass="8671">MTTHWFNNTWTFIDRSRPRRDPKRTCAYASTAFNQRQSTAHVANCNPLMVERTIWHAGHLLQRFGSPGCPQRIQ</sequence>